<keyword evidence="1" id="KW-1133">Transmembrane helix</keyword>
<dbReference type="PANTHER" id="PTHR35395">
    <property type="entry name" value="DUF6536 DOMAIN-CONTAINING PROTEIN"/>
    <property type="match status" value="1"/>
</dbReference>
<dbReference type="PANTHER" id="PTHR35395:SF1">
    <property type="entry name" value="DUF6536 DOMAIN-CONTAINING PROTEIN"/>
    <property type="match status" value="1"/>
</dbReference>
<evidence type="ECO:0000313" key="3">
    <source>
        <dbReference type="EMBL" id="BCS26998.1"/>
    </source>
</evidence>
<feature type="transmembrane region" description="Helical" evidence="1">
    <location>
        <begin position="761"/>
        <end position="783"/>
    </location>
</feature>
<feature type="domain" description="DUF6536" evidence="2">
    <location>
        <begin position="89"/>
        <end position="244"/>
    </location>
</feature>
<feature type="transmembrane region" description="Helical" evidence="1">
    <location>
        <begin position="206"/>
        <end position="223"/>
    </location>
</feature>
<protein>
    <recommendedName>
        <fullName evidence="2">DUF6536 domain-containing protein</fullName>
    </recommendedName>
</protein>
<dbReference type="InterPro" id="IPR046623">
    <property type="entry name" value="DUF6536"/>
</dbReference>
<feature type="transmembrane region" description="Helical" evidence="1">
    <location>
        <begin position="589"/>
        <end position="611"/>
    </location>
</feature>
<feature type="transmembrane region" description="Helical" evidence="1">
    <location>
        <begin position="150"/>
        <end position="167"/>
    </location>
</feature>
<sequence length="861" mass="95162">MIEYEGAFSFKIGENVTQATNIDWEDCPETSSSGKPFSPRRIIQKIHHSHIRGLFCKGKERLNKVQDRCRIENIPLPLVKQDLQAGQEWIKGPMLCALATGAIGVLNVILTVTAAGIAYSKKAGDTHATYAEVYQGDCSVTSGWATGMHLVINVLSTILLAASNYVMQSLSAPSRADVDKAHSKGDWLDIGIFSIRNLWLMDAKRKILWVLLFISSFPIHMVYNTTIFSSISTVEYGVVVIPSNLGRNESLVKDKYEAEAFYQLVGYTPEDILARRFDGTFRDLSIPDCFKTYNQEFNTKGGTVLLVTDRENLGGSSSAASSQQLMGYEKGWLGYQADSIAQSDVESFRLESQHWNYPEWSFKSERSNDWGGLTYLCSQRQGPDYAACYDVSEDTRTLQAFIWNTNPSEAQVGDFLNTASNWRNSSWAAGISFRIDTPSEADKGYSLLAGCSCDDRDYGDVPNNITISGCMASDAKQHCQLYFSLPICIAVIACNIIKVLCMYMTAKTGRKEIFLTIGDALSSLLDNPDASTRGDCFLSGKDTTLGLRQWTRRTLGMPFKSAPASMSTTREACPLLLPKRKRWVQAASWRRWAFTYIVFLACLAVSGYLYYLATRYLTRGFSEVSNLGMGKASGSTILELSVGQHLIALALLANTPQLVFSALYLLCNGVFTCMAAIAEYNNFALQRKPLRVSWPKGEQRSTHYLSLPYRYSVPLITVSVAMHWLLSQAIFLVKINTFGKRSESLEQSDYSLNGSTQACGYSPLAIFITIIVGVAAIATLFGFSLRPLRSNMPLASSSSSAISAACHPPPGDEDASMKPVMWGEVRQDSNDAAFSYQSTIEDSAGDWRHCTFTSKEVTTPG</sequence>
<keyword evidence="4" id="KW-1185">Reference proteome</keyword>
<organism evidence="3 4">
    <name type="scientific">Aspergillus puulaauensis</name>
    <dbReference type="NCBI Taxonomy" id="1220207"/>
    <lineage>
        <taxon>Eukaryota</taxon>
        <taxon>Fungi</taxon>
        <taxon>Dikarya</taxon>
        <taxon>Ascomycota</taxon>
        <taxon>Pezizomycotina</taxon>
        <taxon>Eurotiomycetes</taxon>
        <taxon>Eurotiomycetidae</taxon>
        <taxon>Eurotiales</taxon>
        <taxon>Aspergillaceae</taxon>
        <taxon>Aspergillus</taxon>
    </lineage>
</organism>
<evidence type="ECO:0000256" key="1">
    <source>
        <dbReference type="SAM" id="Phobius"/>
    </source>
</evidence>
<reference evidence="3" key="1">
    <citation type="submission" date="2021-01" db="EMBL/GenBank/DDBJ databases">
        <authorList>
            <consortium name="Aspergillus puulaauensis MK2 genome sequencing consortium"/>
            <person name="Kazuki M."/>
            <person name="Futagami T."/>
        </authorList>
    </citation>
    <scope>NUCLEOTIDE SEQUENCE</scope>
    <source>
        <strain evidence="3">MK2</strain>
    </source>
</reference>
<dbReference type="GeneID" id="64977003"/>
<feature type="transmembrane region" description="Helical" evidence="1">
    <location>
        <begin position="481"/>
        <end position="501"/>
    </location>
</feature>
<dbReference type="RefSeq" id="XP_041559192.1">
    <property type="nucleotide sequence ID" value="XM_041706847.1"/>
</dbReference>
<gene>
    <name evidence="3" type="ORF">APUU_60046A</name>
</gene>
<reference evidence="3" key="2">
    <citation type="submission" date="2021-02" db="EMBL/GenBank/DDBJ databases">
        <title>Aspergillus puulaauensis MK2 genome sequence.</title>
        <authorList>
            <person name="Futagami T."/>
            <person name="Mori K."/>
            <person name="Kadooka C."/>
            <person name="Tanaka T."/>
        </authorList>
    </citation>
    <scope>NUCLEOTIDE SEQUENCE</scope>
    <source>
        <strain evidence="3">MK2</strain>
    </source>
</reference>
<accession>A0A7R7XU93</accession>
<keyword evidence="1" id="KW-0812">Transmembrane</keyword>
<feature type="transmembrane region" description="Helical" evidence="1">
    <location>
        <begin position="711"/>
        <end position="733"/>
    </location>
</feature>
<evidence type="ECO:0000313" key="4">
    <source>
        <dbReference type="Proteomes" id="UP000654913"/>
    </source>
</evidence>
<name>A0A7R7XU93_9EURO</name>
<proteinExistence type="predicted"/>
<dbReference type="KEGG" id="apuu:APUU_60046A"/>
<dbReference type="EMBL" id="AP024448">
    <property type="protein sequence ID" value="BCS26998.1"/>
    <property type="molecule type" value="Genomic_DNA"/>
</dbReference>
<evidence type="ECO:0000259" key="2">
    <source>
        <dbReference type="Pfam" id="PF20163"/>
    </source>
</evidence>
<feature type="transmembrane region" description="Helical" evidence="1">
    <location>
        <begin position="658"/>
        <end position="678"/>
    </location>
</feature>
<dbReference type="AlphaFoldDB" id="A0A7R7XU93"/>
<keyword evidence="1" id="KW-0472">Membrane</keyword>
<feature type="transmembrane region" description="Helical" evidence="1">
    <location>
        <begin position="95"/>
        <end position="119"/>
    </location>
</feature>
<dbReference type="Proteomes" id="UP000654913">
    <property type="component" value="Chromosome 6"/>
</dbReference>
<dbReference type="OrthoDB" id="5429634at2759"/>
<dbReference type="Pfam" id="PF20163">
    <property type="entry name" value="DUF6536"/>
    <property type="match status" value="1"/>
</dbReference>